<evidence type="ECO:0000313" key="4">
    <source>
        <dbReference type="Proteomes" id="UP001152797"/>
    </source>
</evidence>
<reference evidence="2" key="1">
    <citation type="submission" date="2022-10" db="EMBL/GenBank/DDBJ databases">
        <authorList>
            <person name="Chen Y."/>
            <person name="Dougan E. K."/>
            <person name="Chan C."/>
            <person name="Rhodes N."/>
            <person name="Thang M."/>
        </authorList>
    </citation>
    <scope>NUCLEOTIDE SEQUENCE</scope>
</reference>
<comment type="caution">
    <text evidence="2">The sequence shown here is derived from an EMBL/GenBank/DDBJ whole genome shotgun (WGS) entry which is preliminary data.</text>
</comment>
<accession>A0A9P1GPU0</accession>
<dbReference type="EMBL" id="CAMXCT020006707">
    <property type="protein sequence ID" value="CAL1172046.1"/>
    <property type="molecule type" value="Genomic_DNA"/>
</dbReference>
<protein>
    <submittedName>
        <fullName evidence="2">Uncharacterized protein</fullName>
    </submittedName>
</protein>
<sequence>MSKHRHLGERGGETVERRCHMARLGDVEMTNKFSDLRVRLDLVLLQVKKVRYISAIPQFTGQVSVEPGDAEENLAEEGPLGRQTKKRCIIKDYRKTHLELMKNLADKRRAEKKEEEEERARQQFERAQDVANGRLGRHGTMEAWRLFFFGGKHSIMSEQDREIAVALHHFRCIGRQVTQALRKDDVDFFRSLASEVSDFMQPHQTRDFWRVLRRSLPKFRNRKLGQDPHKLEVLQEQWTPYFEKLESGYASSTQQIVGECHERQMQMPVVQDHFVHVDLPSIIELEDAFRTTQADRATGLDPIPSGAFKQHAVTLATAYFPLLLKTCLWQHEPVTSKGGQMAVIYKKGSGFLAENYRGIMLLPSFAKRVHALMRTRLMKMLRTQRPQGQLGGFPSMQVPFGSQFLQTFGRIMDSLNVSSAIVFIDLANAFHCLIRELVSGIVVPDDVEAVLERLLHEGLPVPDIIELLQLPSLLERLGAPPFITQLIQDFHTGTWMYVPGAYQPIVTRKGTRPGSPLADCIFHILMADIATELNDVVASNHDLQDILSRADLHAESVIWADDVAIPVATVNAAYLPGAIAGTLQAVHKIFATRGFVLNFQKGKTSVVATFRGPGAPLMRAKFQLTSQPGMEVMLAGQPIFIHFMAYYKHLGTIFSSNHSMDQEIATRIGMAKSAFAQIAAPILCNKHIPETTRLRLFRALIESRLFFGMGAWKTPTTRQLAKLHATLVSMLRKIFRLKPEEILHTNAATLFHRAKISSPRARLAVDRLLYAQRVWQHGPEMLQHCLHREEALLPDSWLFGLKHDLAWLSALEQDGNLPLQAIRSVSQPEHADLTELFDFWQAGGDAWKVGVRKAWRRFLFQETMMHELIGMHKKFFRVLEEANASFDPSPFDAADGLTGTFACGCGRQFTSAQGLATHKRQAHQEFSLEHDLLEGATCPECLRHFWTKQRLYQHLSYVSRRTGVNQCYQALRRRGFRAQQEMGGFCLMPNEVKGLGRVEALQTQGPMQPVPDRGQEDQRILQETLRGLQNELCISCKPEDPDSAKARLCTFLTATTEEWYQEFCADGFAEELSTLLPDRWLAVLCQFGEGMDEWIEYEILQWGQHCLPDVIAGFVDGVAERLVDEEYAQMIEDFPRVQTLRQIAHLKAKDAFLETDKDLPFPHRQPQRGHANPKERATSAAHVPGVFEDQEKFFDQVRKARWLDLPDEAQMPMYQHPCKGKLFVIAHLFSGRRREGDVHERLHFWAHKAGVQILVLSLDTANSATYGDLHHQGVTWQQLLKLYQTGKIAATLTGAPCETWSAARHFILEIESSVNAKHFPRPLRDRQRLFGRRHLTAKELRQLKQGTLFFMQMITTVAWALRTGGLYISEHPAIPQNQEAASIWCTPWIQLLCAHPDIALHTVSQWRWGCTVSKPTGLLALRLPRFKASMYSRQMPEAAKPQDVAIGLGTDGKFKTAARKEYPPYFCDALAGTLIDQIKTCQLQRNCTVKADIEPELANWLAEAAVQCSVLRKAATWLPDYQRR</sequence>
<gene>
    <name evidence="2" type="ORF">C1SCF055_LOCUS43221</name>
</gene>
<keyword evidence="1" id="KW-0175">Coiled coil</keyword>
<dbReference type="PANTHER" id="PTHR47027">
    <property type="entry name" value="REVERSE TRANSCRIPTASE DOMAIN-CONTAINING PROTEIN"/>
    <property type="match status" value="1"/>
</dbReference>
<evidence type="ECO:0000256" key="1">
    <source>
        <dbReference type="SAM" id="Coils"/>
    </source>
</evidence>
<name>A0A9P1GPU0_9DINO</name>
<dbReference type="EMBL" id="CAMXCT010006707">
    <property type="protein sequence ID" value="CAI4018671.1"/>
    <property type="molecule type" value="Genomic_DNA"/>
</dbReference>
<reference evidence="3" key="2">
    <citation type="submission" date="2024-04" db="EMBL/GenBank/DDBJ databases">
        <authorList>
            <person name="Chen Y."/>
            <person name="Shah S."/>
            <person name="Dougan E. K."/>
            <person name="Thang M."/>
            <person name="Chan C."/>
        </authorList>
    </citation>
    <scope>NUCLEOTIDE SEQUENCE [LARGE SCALE GENOMIC DNA]</scope>
</reference>
<evidence type="ECO:0000313" key="3">
    <source>
        <dbReference type="EMBL" id="CAL1172046.1"/>
    </source>
</evidence>
<dbReference type="EMBL" id="CAMXCT030006707">
    <property type="protein sequence ID" value="CAL4805983.1"/>
    <property type="molecule type" value="Genomic_DNA"/>
</dbReference>
<dbReference type="Proteomes" id="UP001152797">
    <property type="component" value="Unassembled WGS sequence"/>
</dbReference>
<dbReference type="OrthoDB" id="424848at2759"/>
<evidence type="ECO:0000313" key="2">
    <source>
        <dbReference type="EMBL" id="CAI4018671.1"/>
    </source>
</evidence>
<dbReference type="PANTHER" id="PTHR47027:SF20">
    <property type="entry name" value="REVERSE TRANSCRIPTASE-LIKE PROTEIN WITH RNA-DIRECTED DNA POLYMERASE DOMAIN"/>
    <property type="match status" value="1"/>
</dbReference>
<proteinExistence type="predicted"/>
<keyword evidence="4" id="KW-1185">Reference proteome</keyword>
<organism evidence="2">
    <name type="scientific">Cladocopium goreaui</name>
    <dbReference type="NCBI Taxonomy" id="2562237"/>
    <lineage>
        <taxon>Eukaryota</taxon>
        <taxon>Sar</taxon>
        <taxon>Alveolata</taxon>
        <taxon>Dinophyceae</taxon>
        <taxon>Suessiales</taxon>
        <taxon>Symbiodiniaceae</taxon>
        <taxon>Cladocopium</taxon>
    </lineage>
</organism>
<feature type="coiled-coil region" evidence="1">
    <location>
        <begin position="98"/>
        <end position="130"/>
    </location>
</feature>